<gene>
    <name evidence="2" type="ORF">HNR40_001945</name>
</gene>
<reference evidence="2 3" key="1">
    <citation type="submission" date="2020-08" db="EMBL/GenBank/DDBJ databases">
        <title>Genomic Encyclopedia of Type Strains, Phase IV (KMG-IV): sequencing the most valuable type-strain genomes for metagenomic binning, comparative biology and taxonomic classification.</title>
        <authorList>
            <person name="Goeker M."/>
        </authorList>
    </citation>
    <scope>NUCLEOTIDE SEQUENCE [LARGE SCALE GENOMIC DNA]</scope>
    <source>
        <strain evidence="2 3">DSM 45385</strain>
    </source>
</reference>
<dbReference type="InterPro" id="IPR050491">
    <property type="entry name" value="AmpC-like"/>
</dbReference>
<dbReference type="InterPro" id="IPR001466">
    <property type="entry name" value="Beta-lactam-related"/>
</dbReference>
<dbReference type="SUPFAM" id="SSF56601">
    <property type="entry name" value="beta-lactamase/transpeptidase-like"/>
    <property type="match status" value="1"/>
</dbReference>
<protein>
    <submittedName>
        <fullName evidence="2">CubicO group peptidase (Beta-lactamase class C family)</fullName>
    </submittedName>
</protein>
<proteinExistence type="predicted"/>
<dbReference type="Gene3D" id="3.40.710.10">
    <property type="entry name" value="DD-peptidase/beta-lactamase superfamily"/>
    <property type="match status" value="1"/>
</dbReference>
<evidence type="ECO:0000313" key="3">
    <source>
        <dbReference type="Proteomes" id="UP000568380"/>
    </source>
</evidence>
<feature type="domain" description="Beta-lactamase-related" evidence="1">
    <location>
        <begin position="14"/>
        <end position="319"/>
    </location>
</feature>
<dbReference type="EMBL" id="JACHIN010000002">
    <property type="protein sequence ID" value="MBB5076481.1"/>
    <property type="molecule type" value="Genomic_DNA"/>
</dbReference>
<organism evidence="2 3">
    <name type="scientific">Nonomuraea endophytica</name>
    <dbReference type="NCBI Taxonomy" id="714136"/>
    <lineage>
        <taxon>Bacteria</taxon>
        <taxon>Bacillati</taxon>
        <taxon>Actinomycetota</taxon>
        <taxon>Actinomycetes</taxon>
        <taxon>Streptosporangiales</taxon>
        <taxon>Streptosporangiaceae</taxon>
        <taxon>Nonomuraea</taxon>
    </lineage>
</organism>
<comment type="caution">
    <text evidence="2">The sequence shown here is derived from an EMBL/GenBank/DDBJ whole genome shotgun (WGS) entry which is preliminary data.</text>
</comment>
<dbReference type="RefSeq" id="WP_184959924.1">
    <property type="nucleotide sequence ID" value="NZ_JACHIN010000002.1"/>
</dbReference>
<dbReference type="InterPro" id="IPR012338">
    <property type="entry name" value="Beta-lactam/transpept-like"/>
</dbReference>
<sequence>MTDSTLIPSLDQVADRIEDLMAQHRLPSVSLAIAQGDRVEARGFGLADLNGRPATGDTPYLLASVTKPVVATLCVMLAERGLIDLDEPLADRLPWLDRPRPGRRGRPTARQALTHTAGFGRYWDFAYGEAPLGIERAVDRYGVLIHEPGTRFEYANLGYGVLEPWLVAATGHPLGELLDRYLFGPLGLSTGAYGAGAGGEDAAVPYTAERHVPYPTITTSHPAASMAWMSAADLARFGLTHTYGSAVLAPGSAAAVRTPGLGESQPSTERYGLGWNVRYSGGVEVLAHAGDMCGVGASLAVLPELGVSAAAVVNRTGSFAHTRTACEILLESLVSRIGPEDAPKADAPMPVGEWSGRVETPTGAIPLRMGMSGDGTAWIEVAGNGRIPARVEEDESYDVMLAAEAQLPTPDALRAGPWLELALDVGEDCLVGSARAVKHGESGDRVGNCLTHWCELERVR</sequence>
<evidence type="ECO:0000259" key="1">
    <source>
        <dbReference type="Pfam" id="PF00144"/>
    </source>
</evidence>
<accession>A0A7W8EEN4</accession>
<dbReference type="Proteomes" id="UP000568380">
    <property type="component" value="Unassembled WGS sequence"/>
</dbReference>
<dbReference type="PANTHER" id="PTHR46825:SF9">
    <property type="entry name" value="BETA-LACTAMASE-RELATED DOMAIN-CONTAINING PROTEIN"/>
    <property type="match status" value="1"/>
</dbReference>
<dbReference type="PANTHER" id="PTHR46825">
    <property type="entry name" value="D-ALANYL-D-ALANINE-CARBOXYPEPTIDASE/ENDOPEPTIDASE AMPH"/>
    <property type="match status" value="1"/>
</dbReference>
<dbReference type="Pfam" id="PF00144">
    <property type="entry name" value="Beta-lactamase"/>
    <property type="match status" value="1"/>
</dbReference>
<keyword evidence="3" id="KW-1185">Reference proteome</keyword>
<evidence type="ECO:0000313" key="2">
    <source>
        <dbReference type="EMBL" id="MBB5076481.1"/>
    </source>
</evidence>
<name>A0A7W8EEN4_9ACTN</name>
<dbReference type="AlphaFoldDB" id="A0A7W8EEN4"/>